<evidence type="ECO:0000256" key="1">
    <source>
        <dbReference type="SAM" id="Phobius"/>
    </source>
</evidence>
<feature type="transmembrane region" description="Helical" evidence="1">
    <location>
        <begin position="45"/>
        <end position="64"/>
    </location>
</feature>
<dbReference type="STRING" id="694427.Palpr_0633"/>
<accession>E4T245</accession>
<keyword evidence="1" id="KW-1133">Transmembrane helix</keyword>
<keyword evidence="1" id="KW-0472">Membrane</keyword>
<sequence length="190" mass="22864">MNIEMEHIENEKIIILNKPFDKQSFIRSSEIIMEINAKLIRKEHVRTLILALTFIIIGIFFNRIGINSTFLFVISALLVFLVIVVYFNLKRIKKEFQMKTQALCEKYESIDFKSNYEIDKDGMSYSDNDKDIKYKWKDFKCCYLYKNHLILFDYKLLKAYYAFENNESFSDNYKILLNLVQTNFKIKRIH</sequence>
<dbReference type="AlphaFoldDB" id="E4T245"/>
<dbReference type="EMBL" id="CP002345">
    <property type="protein sequence ID" value="ADQ78789.1"/>
    <property type="molecule type" value="Genomic_DNA"/>
</dbReference>
<keyword evidence="1" id="KW-0812">Transmembrane</keyword>
<reference evidence="2" key="2">
    <citation type="journal article" date="2011" name="Stand. Genomic Sci.">
        <title>Complete genome sequence of Paludibacter propionicigenes type strain (WB4).</title>
        <authorList>
            <person name="Gronow S."/>
            <person name="Munk C."/>
            <person name="Lapidus A."/>
            <person name="Nolan M."/>
            <person name="Lucas S."/>
            <person name="Hammon N."/>
            <person name="Deshpande S."/>
            <person name="Cheng J.F."/>
            <person name="Tapia R."/>
            <person name="Han C."/>
            <person name="Goodwin L."/>
            <person name="Pitluck S."/>
            <person name="Liolios K."/>
            <person name="Ivanova N."/>
            <person name="Mavromatis K."/>
            <person name="Mikhailova N."/>
            <person name="Pati A."/>
            <person name="Chen A."/>
            <person name="Palaniappan K."/>
            <person name="Land M."/>
            <person name="Hauser L."/>
            <person name="Chang Y.J."/>
            <person name="Jeffries C.D."/>
            <person name="Brambilla E."/>
            <person name="Rohde M."/>
            <person name="Goker M."/>
            <person name="Detter J.C."/>
            <person name="Woyke T."/>
            <person name="Bristow J."/>
            <person name="Eisen J.A."/>
            <person name="Markowitz V."/>
            <person name="Hugenholtz P."/>
            <person name="Kyrpides N.C."/>
            <person name="Klenk H.P."/>
        </authorList>
    </citation>
    <scope>NUCLEOTIDE SEQUENCE [LARGE SCALE GENOMIC DNA]</scope>
    <source>
        <strain evidence="2">WB4</strain>
    </source>
</reference>
<keyword evidence="3" id="KW-1185">Reference proteome</keyword>
<proteinExistence type="predicted"/>
<evidence type="ECO:0000313" key="3">
    <source>
        <dbReference type="Proteomes" id="UP000008718"/>
    </source>
</evidence>
<reference key="1">
    <citation type="submission" date="2010-11" db="EMBL/GenBank/DDBJ databases">
        <title>The complete genome of Paludibacter propionicigenes DSM 17365.</title>
        <authorList>
            <consortium name="US DOE Joint Genome Institute (JGI-PGF)"/>
            <person name="Lucas S."/>
            <person name="Copeland A."/>
            <person name="Lapidus A."/>
            <person name="Bruce D."/>
            <person name="Goodwin L."/>
            <person name="Pitluck S."/>
            <person name="Kyrpides N."/>
            <person name="Mavromatis K."/>
            <person name="Ivanova N."/>
            <person name="Munk A.C."/>
            <person name="Brettin T."/>
            <person name="Detter J.C."/>
            <person name="Han C."/>
            <person name="Tapia R."/>
            <person name="Land M."/>
            <person name="Hauser L."/>
            <person name="Markowitz V."/>
            <person name="Cheng J.-F."/>
            <person name="Hugenholtz P."/>
            <person name="Woyke T."/>
            <person name="Wu D."/>
            <person name="Gronow S."/>
            <person name="Wellnitz S."/>
            <person name="Brambilla E."/>
            <person name="Klenk H.-P."/>
            <person name="Eisen J.A."/>
        </authorList>
    </citation>
    <scope>NUCLEOTIDE SEQUENCE</scope>
    <source>
        <strain>WB4</strain>
    </source>
</reference>
<protein>
    <recommendedName>
        <fullName evidence="4">YcxB-like protein domain-containing protein</fullName>
    </recommendedName>
</protein>
<dbReference type="KEGG" id="ppn:Palpr_0633"/>
<evidence type="ECO:0000313" key="2">
    <source>
        <dbReference type="EMBL" id="ADQ78789.1"/>
    </source>
</evidence>
<dbReference type="Proteomes" id="UP000008718">
    <property type="component" value="Chromosome"/>
</dbReference>
<organism evidence="2 3">
    <name type="scientific">Paludibacter propionicigenes (strain DSM 17365 / JCM 13257 / WB4)</name>
    <dbReference type="NCBI Taxonomy" id="694427"/>
    <lineage>
        <taxon>Bacteria</taxon>
        <taxon>Pseudomonadati</taxon>
        <taxon>Bacteroidota</taxon>
        <taxon>Bacteroidia</taxon>
        <taxon>Bacteroidales</taxon>
        <taxon>Paludibacteraceae</taxon>
        <taxon>Paludibacter</taxon>
    </lineage>
</organism>
<gene>
    <name evidence="2" type="ordered locus">Palpr_0633</name>
</gene>
<feature type="transmembrane region" description="Helical" evidence="1">
    <location>
        <begin position="70"/>
        <end position="89"/>
    </location>
</feature>
<evidence type="ECO:0008006" key="4">
    <source>
        <dbReference type="Google" id="ProtNLM"/>
    </source>
</evidence>
<name>E4T245_PALPW</name>
<dbReference type="HOGENOM" id="CLU_1426750_0_0_10"/>